<organism evidence="1 2">
    <name type="scientific">Novymonas esmeraldas</name>
    <dbReference type="NCBI Taxonomy" id="1808958"/>
    <lineage>
        <taxon>Eukaryota</taxon>
        <taxon>Discoba</taxon>
        <taxon>Euglenozoa</taxon>
        <taxon>Kinetoplastea</taxon>
        <taxon>Metakinetoplastina</taxon>
        <taxon>Trypanosomatida</taxon>
        <taxon>Trypanosomatidae</taxon>
        <taxon>Novymonas</taxon>
    </lineage>
</organism>
<sequence>MMRCFGARRARTDVVELLVRQGRLADVQLLNFFSAQLNREVAAAATETATAAAAAAAAAAATVTASAGAEAQTCGSRTRAWTDLDASTEAVRRLVNTESPVAWLKEVFGAGDEWSSSYLSAATAVATRASDGDAATLTATGVATAVGSGHSSTAAGAAAPALPKSIRVVLRLESSGGAATAAPQYVTASVPLDQPGVVERTLVQGVLQVRLSNAKATHHASLSAEQVASYQHTLTATAYSAILQRVEEVCALHATHTVRYDSLLIRNPATQMRLAQLACFRYGISCLTDYVVGDRHAADGDAAADLPAQLQLPLVESMTLNVYAERALLDGIDAAWEMVRDTPLVAAVPHRSNAAKKINYPYLSQLFHTPKYLLASSTGSMEEQAMTFLSPVLAQCGHHGGSGGGGDGAGVGDLLQRVMGLTAGSSYGGVRLAAPHVNLAGVTKALEEDIATLLNMMVSQKDKSEPNFVLCAAQYISEVFASLAVVYRCTAALNIDEEGRGHREWLMAQVFGSASAVRRRRILDDYTMARAASTVIQRSKSLDSYATHPIELMNATPRKAASSSTSSSATR</sequence>
<reference evidence="1 2" key="1">
    <citation type="journal article" date="2021" name="MBio">
        <title>A New Model Trypanosomatid, Novymonas esmeraldas: Genomic Perception of Its 'Candidatus Pandoraea novymonadis' Endosymbiont.</title>
        <authorList>
            <person name="Zakharova A."/>
            <person name="Saura A."/>
            <person name="Butenko A."/>
            <person name="Podesvova L."/>
            <person name="Warmusova S."/>
            <person name="Kostygov A.Y."/>
            <person name="Nenarokova A."/>
            <person name="Lukes J."/>
            <person name="Opperdoes F.R."/>
            <person name="Yurchenko V."/>
        </authorList>
    </citation>
    <scope>NUCLEOTIDE SEQUENCE [LARGE SCALE GENOMIC DNA]</scope>
    <source>
        <strain evidence="1 2">E262AT.01</strain>
    </source>
</reference>
<keyword evidence="2" id="KW-1185">Reference proteome</keyword>
<dbReference type="AlphaFoldDB" id="A0AAW0EL43"/>
<dbReference type="Proteomes" id="UP001430356">
    <property type="component" value="Unassembled WGS sequence"/>
</dbReference>
<evidence type="ECO:0000313" key="1">
    <source>
        <dbReference type="EMBL" id="KAK7194475.1"/>
    </source>
</evidence>
<accession>A0AAW0EL43</accession>
<name>A0AAW0EL43_9TRYP</name>
<evidence type="ECO:0000313" key="2">
    <source>
        <dbReference type="Proteomes" id="UP001430356"/>
    </source>
</evidence>
<comment type="caution">
    <text evidence="1">The sequence shown here is derived from an EMBL/GenBank/DDBJ whole genome shotgun (WGS) entry which is preliminary data.</text>
</comment>
<protein>
    <submittedName>
        <fullName evidence="1">Uncharacterized protein</fullName>
    </submittedName>
</protein>
<proteinExistence type="predicted"/>
<dbReference type="EMBL" id="JAECZO010000037">
    <property type="protein sequence ID" value="KAK7194475.1"/>
    <property type="molecule type" value="Genomic_DNA"/>
</dbReference>
<gene>
    <name evidence="1" type="ORF">NESM_000364300</name>
</gene>